<name>A0ABT5EWS6_9BACT</name>
<sequence length="83" mass="8627">MSCPAKASPCAPVTLSRGPVARVDHCPQCNVISIHLGATSIRLEPAAYEALWGTLSHALRVLRGLTEAPEATPTMWTSSGGSA</sequence>
<dbReference type="EMBL" id="JAQNDO010000001">
    <property type="protein sequence ID" value="MDC0745653.1"/>
    <property type="molecule type" value="Genomic_DNA"/>
</dbReference>
<keyword evidence="2" id="KW-1185">Reference proteome</keyword>
<protein>
    <recommendedName>
        <fullName evidence="3">Transcription factor zinc-finger domain-containing protein</fullName>
    </recommendedName>
</protein>
<organism evidence="1 2">
    <name type="scientific">Polyangium mundeleinium</name>
    <dbReference type="NCBI Taxonomy" id="2995306"/>
    <lineage>
        <taxon>Bacteria</taxon>
        <taxon>Pseudomonadati</taxon>
        <taxon>Myxococcota</taxon>
        <taxon>Polyangia</taxon>
        <taxon>Polyangiales</taxon>
        <taxon>Polyangiaceae</taxon>
        <taxon>Polyangium</taxon>
    </lineage>
</organism>
<evidence type="ECO:0000313" key="2">
    <source>
        <dbReference type="Proteomes" id="UP001221411"/>
    </source>
</evidence>
<dbReference type="Proteomes" id="UP001221411">
    <property type="component" value="Unassembled WGS sequence"/>
</dbReference>
<dbReference type="RefSeq" id="WP_271923397.1">
    <property type="nucleotide sequence ID" value="NZ_JAQNDO010000001.1"/>
</dbReference>
<proteinExistence type="predicted"/>
<comment type="caution">
    <text evidence="1">The sequence shown here is derived from an EMBL/GenBank/DDBJ whole genome shotgun (WGS) entry which is preliminary data.</text>
</comment>
<accession>A0ABT5EWS6</accession>
<evidence type="ECO:0000313" key="1">
    <source>
        <dbReference type="EMBL" id="MDC0745653.1"/>
    </source>
</evidence>
<evidence type="ECO:0008006" key="3">
    <source>
        <dbReference type="Google" id="ProtNLM"/>
    </source>
</evidence>
<reference evidence="1 2" key="1">
    <citation type="submission" date="2022-11" db="EMBL/GenBank/DDBJ databases">
        <title>Minimal conservation of predation-associated metabolite biosynthetic gene clusters underscores biosynthetic potential of Myxococcota including descriptions for ten novel species: Archangium lansinium sp. nov., Myxococcus landrumus sp. nov., Nannocystis bai.</title>
        <authorList>
            <person name="Ahearne A."/>
            <person name="Stevens C."/>
            <person name="Dowd S."/>
        </authorList>
    </citation>
    <scope>NUCLEOTIDE SEQUENCE [LARGE SCALE GENOMIC DNA]</scope>
    <source>
        <strain evidence="1 2">RJM3</strain>
    </source>
</reference>
<gene>
    <name evidence="1" type="ORF">POL67_30255</name>
</gene>